<name>A0A8X6WWL8_9ARAC</name>
<evidence type="ECO:0000313" key="1">
    <source>
        <dbReference type="EMBL" id="GFY42714.1"/>
    </source>
</evidence>
<protein>
    <submittedName>
        <fullName evidence="1">Uncharacterized protein</fullName>
    </submittedName>
</protein>
<gene>
    <name evidence="1" type="ORF">TNIN_427251</name>
</gene>
<reference evidence="1" key="1">
    <citation type="submission" date="2020-08" db="EMBL/GenBank/DDBJ databases">
        <title>Multicomponent nature underlies the extraordinary mechanical properties of spider dragline silk.</title>
        <authorList>
            <person name="Kono N."/>
            <person name="Nakamura H."/>
            <person name="Mori M."/>
            <person name="Yoshida Y."/>
            <person name="Ohtoshi R."/>
            <person name="Malay A.D."/>
            <person name="Moran D.A.P."/>
            <person name="Tomita M."/>
            <person name="Numata K."/>
            <person name="Arakawa K."/>
        </authorList>
    </citation>
    <scope>NUCLEOTIDE SEQUENCE</scope>
</reference>
<accession>A0A8X6WWL8</accession>
<dbReference type="AlphaFoldDB" id="A0A8X6WWL8"/>
<sequence>MTATGKHILLPLSKQNRQKKPEILSVNVKDYKKLVPKDVYVQLKDCDASGKLKEEFNFSSSSKGYPLDLGMKRLYVHVIRCDEDEELKEDYFSASGRCSSNFKMNNV</sequence>
<dbReference type="EMBL" id="BMAV01003266">
    <property type="protein sequence ID" value="GFY42714.1"/>
    <property type="molecule type" value="Genomic_DNA"/>
</dbReference>
<organism evidence="1 2">
    <name type="scientific">Trichonephila inaurata madagascariensis</name>
    <dbReference type="NCBI Taxonomy" id="2747483"/>
    <lineage>
        <taxon>Eukaryota</taxon>
        <taxon>Metazoa</taxon>
        <taxon>Ecdysozoa</taxon>
        <taxon>Arthropoda</taxon>
        <taxon>Chelicerata</taxon>
        <taxon>Arachnida</taxon>
        <taxon>Araneae</taxon>
        <taxon>Araneomorphae</taxon>
        <taxon>Entelegynae</taxon>
        <taxon>Araneoidea</taxon>
        <taxon>Nephilidae</taxon>
        <taxon>Trichonephila</taxon>
        <taxon>Trichonephila inaurata</taxon>
    </lineage>
</organism>
<dbReference type="OrthoDB" id="10535001at2759"/>
<keyword evidence="2" id="KW-1185">Reference proteome</keyword>
<proteinExistence type="predicted"/>
<dbReference type="Proteomes" id="UP000886998">
    <property type="component" value="Unassembled WGS sequence"/>
</dbReference>
<comment type="caution">
    <text evidence="1">The sequence shown here is derived from an EMBL/GenBank/DDBJ whole genome shotgun (WGS) entry which is preliminary data.</text>
</comment>
<evidence type="ECO:0000313" key="2">
    <source>
        <dbReference type="Proteomes" id="UP000886998"/>
    </source>
</evidence>